<accession>B0E0M2</accession>
<evidence type="ECO:0000313" key="3">
    <source>
        <dbReference type="Proteomes" id="UP000001194"/>
    </source>
</evidence>
<feature type="signal peptide" evidence="1">
    <location>
        <begin position="1"/>
        <end position="19"/>
    </location>
</feature>
<dbReference type="AlphaFoldDB" id="B0E0M2"/>
<dbReference type="Proteomes" id="UP000001194">
    <property type="component" value="Unassembled WGS sequence"/>
</dbReference>
<keyword evidence="3" id="KW-1185">Reference proteome</keyword>
<dbReference type="InParanoid" id="B0E0M2"/>
<dbReference type="EMBL" id="DS547161">
    <property type="protein sequence ID" value="EDQ99611.1"/>
    <property type="molecule type" value="Genomic_DNA"/>
</dbReference>
<sequence length="173" mass="20148">MGSLPPNLCLQFLFGLVFAKRSRRQAERLMPISGVLEMMLHVNWMHTLNIIWFEEAPWIYSGLPHLKNNYCPSSQRRTSIPLIGYGFLKRSNRGQDSWRRLTSVGSLSAGHCFYWYNNDTIMFRGNFINVGGNLTHGNGVCNRECATVNERWEQPYWWSPDIFQDLETSVFHV</sequence>
<feature type="chain" id="PRO_5002747428" evidence="1">
    <location>
        <begin position="20"/>
        <end position="173"/>
    </location>
</feature>
<protein>
    <submittedName>
        <fullName evidence="2">Predicted protein</fullName>
    </submittedName>
</protein>
<dbReference type="HOGENOM" id="CLU_1547873_0_0_1"/>
<dbReference type="GeneID" id="6085376"/>
<evidence type="ECO:0000256" key="1">
    <source>
        <dbReference type="SAM" id="SignalP"/>
    </source>
</evidence>
<dbReference type="RefSeq" id="XP_001889722.1">
    <property type="nucleotide sequence ID" value="XM_001889687.1"/>
</dbReference>
<evidence type="ECO:0000313" key="2">
    <source>
        <dbReference type="EMBL" id="EDQ99611.1"/>
    </source>
</evidence>
<reference evidence="2 3" key="1">
    <citation type="journal article" date="2008" name="Nature">
        <title>The genome of Laccaria bicolor provides insights into mycorrhizal symbiosis.</title>
        <authorList>
            <person name="Martin F."/>
            <person name="Aerts A."/>
            <person name="Ahren D."/>
            <person name="Brun A."/>
            <person name="Danchin E.G.J."/>
            <person name="Duchaussoy F."/>
            <person name="Gibon J."/>
            <person name="Kohler A."/>
            <person name="Lindquist E."/>
            <person name="Pereda V."/>
            <person name="Salamov A."/>
            <person name="Shapiro H.J."/>
            <person name="Wuyts J."/>
            <person name="Blaudez D."/>
            <person name="Buee M."/>
            <person name="Brokstein P."/>
            <person name="Canbaeck B."/>
            <person name="Cohen D."/>
            <person name="Courty P.E."/>
            <person name="Coutinho P.M."/>
            <person name="Delaruelle C."/>
            <person name="Detter J.C."/>
            <person name="Deveau A."/>
            <person name="DiFazio S."/>
            <person name="Duplessis S."/>
            <person name="Fraissinet-Tachet L."/>
            <person name="Lucic E."/>
            <person name="Frey-Klett P."/>
            <person name="Fourrey C."/>
            <person name="Feussner I."/>
            <person name="Gay G."/>
            <person name="Grimwood J."/>
            <person name="Hoegger P.J."/>
            <person name="Jain P."/>
            <person name="Kilaru S."/>
            <person name="Labbe J."/>
            <person name="Lin Y.C."/>
            <person name="Legue V."/>
            <person name="Le Tacon F."/>
            <person name="Marmeisse R."/>
            <person name="Melayah D."/>
            <person name="Montanini B."/>
            <person name="Muratet M."/>
            <person name="Nehls U."/>
            <person name="Niculita-Hirzel H."/>
            <person name="Oudot-Le Secq M.P."/>
            <person name="Peter M."/>
            <person name="Quesneville H."/>
            <person name="Rajashekar B."/>
            <person name="Reich M."/>
            <person name="Rouhier N."/>
            <person name="Schmutz J."/>
            <person name="Yin T."/>
            <person name="Chalot M."/>
            <person name="Henrissat B."/>
            <person name="Kuees U."/>
            <person name="Lucas S."/>
            <person name="Van de Peer Y."/>
            <person name="Podila G.K."/>
            <person name="Polle A."/>
            <person name="Pukkila P.J."/>
            <person name="Richardson P.M."/>
            <person name="Rouze P."/>
            <person name="Sanders I.R."/>
            <person name="Stajich J.E."/>
            <person name="Tunlid A."/>
            <person name="Tuskan G."/>
            <person name="Grigoriev I.V."/>
        </authorList>
    </citation>
    <scope>NUCLEOTIDE SEQUENCE [LARGE SCALE GENOMIC DNA]</scope>
    <source>
        <strain evidence="3">S238N-H82 / ATCC MYA-4686</strain>
    </source>
</reference>
<proteinExistence type="predicted"/>
<gene>
    <name evidence="2" type="ORF">LACBIDRAFT_334873</name>
</gene>
<organism evidence="3">
    <name type="scientific">Laccaria bicolor (strain S238N-H82 / ATCC MYA-4686)</name>
    <name type="common">Bicoloured deceiver</name>
    <name type="synonym">Laccaria laccata var. bicolor</name>
    <dbReference type="NCBI Taxonomy" id="486041"/>
    <lineage>
        <taxon>Eukaryota</taxon>
        <taxon>Fungi</taxon>
        <taxon>Dikarya</taxon>
        <taxon>Basidiomycota</taxon>
        <taxon>Agaricomycotina</taxon>
        <taxon>Agaricomycetes</taxon>
        <taxon>Agaricomycetidae</taxon>
        <taxon>Agaricales</taxon>
        <taxon>Agaricineae</taxon>
        <taxon>Hydnangiaceae</taxon>
        <taxon>Laccaria</taxon>
    </lineage>
</organism>
<keyword evidence="1" id="KW-0732">Signal</keyword>
<dbReference type="KEGG" id="lbc:LACBIDRAFT_334873"/>
<name>B0E0M2_LACBS</name>